<gene>
    <name evidence="4" type="ORF">FKW44_019559</name>
</gene>
<evidence type="ECO:0000259" key="3">
    <source>
        <dbReference type="PROSITE" id="PS50271"/>
    </source>
</evidence>
<keyword evidence="4" id="KW-0378">Hydrolase</keyword>
<dbReference type="Pfam" id="PF02148">
    <property type="entry name" value="zf-UBP"/>
    <property type="match status" value="1"/>
</dbReference>
<evidence type="ECO:0000313" key="4">
    <source>
        <dbReference type="EMBL" id="QQP38861.1"/>
    </source>
</evidence>
<evidence type="ECO:0000256" key="1">
    <source>
        <dbReference type="PROSITE-ProRule" id="PRU00502"/>
    </source>
</evidence>
<evidence type="ECO:0000256" key="2">
    <source>
        <dbReference type="SAM" id="MobiDB-lite"/>
    </source>
</evidence>
<dbReference type="OrthoDB" id="2020758at2759"/>
<proteinExistence type="predicted"/>
<keyword evidence="1" id="KW-0479">Metal-binding</keyword>
<dbReference type="SUPFAM" id="SSF57850">
    <property type="entry name" value="RING/U-box"/>
    <property type="match status" value="1"/>
</dbReference>
<dbReference type="AlphaFoldDB" id="A0A7T8JYH9"/>
<protein>
    <submittedName>
        <fullName evidence="4">Ubiquitinyl hydrolase 1</fullName>
    </submittedName>
</protein>
<organism evidence="4 5">
    <name type="scientific">Caligus rogercresseyi</name>
    <name type="common">Sea louse</name>
    <dbReference type="NCBI Taxonomy" id="217165"/>
    <lineage>
        <taxon>Eukaryota</taxon>
        <taxon>Metazoa</taxon>
        <taxon>Ecdysozoa</taxon>
        <taxon>Arthropoda</taxon>
        <taxon>Crustacea</taxon>
        <taxon>Multicrustacea</taxon>
        <taxon>Hexanauplia</taxon>
        <taxon>Copepoda</taxon>
        <taxon>Siphonostomatoida</taxon>
        <taxon>Caligidae</taxon>
        <taxon>Caligus</taxon>
    </lineage>
</organism>
<dbReference type="InterPro" id="IPR013083">
    <property type="entry name" value="Znf_RING/FYVE/PHD"/>
</dbReference>
<name>A0A7T8JYH9_CALRO</name>
<feature type="compositionally biased region" description="Basic residues" evidence="2">
    <location>
        <begin position="1"/>
        <end position="11"/>
    </location>
</feature>
<keyword evidence="5" id="KW-1185">Reference proteome</keyword>
<keyword evidence="1" id="KW-0862">Zinc</keyword>
<feature type="compositionally biased region" description="Basic and acidic residues" evidence="2">
    <location>
        <begin position="21"/>
        <end position="39"/>
    </location>
</feature>
<dbReference type="PROSITE" id="PS50271">
    <property type="entry name" value="ZF_UBP"/>
    <property type="match status" value="1"/>
</dbReference>
<sequence>MGSGGKRRHRQAGPDEDDDQNRDSTHGRSARSEDSKEDLLKCSHAASSVLESKVRKAIKPAYVRIGGLCNECNRLKLPPDSTTSPSYLMCLACGLQFCKAHLQDHFKAQRNGPQHCIALDLSDWALSCNSCGPNLSPDSSKRLRDVYEFVKRSKINKKKSVSSHVAATSAAHHNSISSSSSSTQLPKVRGLTNLGNTCFLTLLCNLHSQKGAPFRTGKILGGDVLSLQLEDAGPLTISLAAFLKGKYRH</sequence>
<dbReference type="Proteomes" id="UP000595437">
    <property type="component" value="Chromosome 14"/>
</dbReference>
<accession>A0A7T8JYH9</accession>
<feature type="domain" description="UBP-type" evidence="3">
    <location>
        <begin position="40"/>
        <end position="157"/>
    </location>
</feature>
<evidence type="ECO:0000313" key="5">
    <source>
        <dbReference type="Proteomes" id="UP000595437"/>
    </source>
</evidence>
<dbReference type="EMBL" id="CP045903">
    <property type="protein sequence ID" value="QQP38861.1"/>
    <property type="molecule type" value="Genomic_DNA"/>
</dbReference>
<dbReference type="InterPro" id="IPR001607">
    <property type="entry name" value="Znf_UBP"/>
</dbReference>
<dbReference type="GO" id="GO:0016787">
    <property type="term" value="F:hydrolase activity"/>
    <property type="evidence" value="ECO:0007669"/>
    <property type="project" value="UniProtKB-KW"/>
</dbReference>
<dbReference type="Gene3D" id="3.30.40.10">
    <property type="entry name" value="Zinc/RING finger domain, C3HC4 (zinc finger)"/>
    <property type="match status" value="1"/>
</dbReference>
<feature type="region of interest" description="Disordered" evidence="2">
    <location>
        <begin position="1"/>
        <end position="39"/>
    </location>
</feature>
<keyword evidence="1" id="KW-0863">Zinc-finger</keyword>
<dbReference type="GO" id="GO:0008270">
    <property type="term" value="F:zinc ion binding"/>
    <property type="evidence" value="ECO:0007669"/>
    <property type="project" value="UniProtKB-KW"/>
</dbReference>
<reference evidence="5" key="1">
    <citation type="submission" date="2021-01" db="EMBL/GenBank/DDBJ databases">
        <title>Caligus Genome Assembly.</title>
        <authorList>
            <person name="Gallardo-Escarate C."/>
        </authorList>
    </citation>
    <scope>NUCLEOTIDE SEQUENCE [LARGE SCALE GENOMIC DNA]</scope>
</reference>